<gene>
    <name evidence="3" type="ORF">NONO_c22720</name>
</gene>
<dbReference type="KEGG" id="nno:NONO_c22720"/>
<evidence type="ECO:0000259" key="2">
    <source>
        <dbReference type="SMART" id="SM00834"/>
    </source>
</evidence>
<keyword evidence="4" id="KW-1185">Reference proteome</keyword>
<dbReference type="STRING" id="1415166.NONO_c22720"/>
<dbReference type="InterPro" id="IPR013429">
    <property type="entry name" value="Regulatory_FmdB_Zinc_ribbon"/>
</dbReference>
<name>W5TDK3_9NOCA</name>
<feature type="domain" description="Putative regulatory protein FmdB zinc ribbon" evidence="2">
    <location>
        <begin position="1"/>
        <end position="41"/>
    </location>
</feature>
<dbReference type="PATRIC" id="fig|1415166.3.peg.2318"/>
<protein>
    <submittedName>
        <fullName evidence="3">Putative regulatory protein, FmdB family</fullName>
    </submittedName>
</protein>
<dbReference type="HOGENOM" id="CLU_136025_2_1_11"/>
<dbReference type="AlphaFoldDB" id="W5TDK3"/>
<feature type="compositionally biased region" description="Low complexity" evidence="1">
    <location>
        <begin position="66"/>
        <end position="81"/>
    </location>
</feature>
<dbReference type="EMBL" id="CP006850">
    <property type="protein sequence ID" value="AHH17068.1"/>
    <property type="molecule type" value="Genomic_DNA"/>
</dbReference>
<accession>W5TDK3</accession>
<dbReference type="Proteomes" id="UP000019150">
    <property type="component" value="Chromosome"/>
</dbReference>
<evidence type="ECO:0000256" key="1">
    <source>
        <dbReference type="SAM" id="MobiDB-lite"/>
    </source>
</evidence>
<organism evidence="3 4">
    <name type="scientific">Nocardia nova SH22a</name>
    <dbReference type="NCBI Taxonomy" id="1415166"/>
    <lineage>
        <taxon>Bacteria</taxon>
        <taxon>Bacillati</taxon>
        <taxon>Actinomycetota</taxon>
        <taxon>Actinomycetes</taxon>
        <taxon>Mycobacteriales</taxon>
        <taxon>Nocardiaceae</taxon>
        <taxon>Nocardia</taxon>
    </lineage>
</organism>
<dbReference type="eggNOG" id="COG2331">
    <property type="taxonomic scope" value="Bacteria"/>
</dbReference>
<sequence>MPLYQFGCRGCGAFERTYRMAEAPDAMPCPRCERPAARRPGGGFVRRSAAVRMLDATKRTATDPAVVGAVPPVRTRRPTTTDSRHRSLPCP</sequence>
<feature type="region of interest" description="Disordered" evidence="1">
    <location>
        <begin position="66"/>
        <end position="91"/>
    </location>
</feature>
<evidence type="ECO:0000313" key="4">
    <source>
        <dbReference type="Proteomes" id="UP000019150"/>
    </source>
</evidence>
<dbReference type="RefSeq" id="WP_025348551.1">
    <property type="nucleotide sequence ID" value="NZ_CP006850.1"/>
</dbReference>
<dbReference type="NCBIfam" id="TIGR02605">
    <property type="entry name" value="CxxC_CxxC_SSSS"/>
    <property type="match status" value="1"/>
</dbReference>
<evidence type="ECO:0000313" key="3">
    <source>
        <dbReference type="EMBL" id="AHH17068.1"/>
    </source>
</evidence>
<dbReference type="Pfam" id="PF09723">
    <property type="entry name" value="Zn_ribbon_8"/>
    <property type="match status" value="1"/>
</dbReference>
<proteinExistence type="predicted"/>
<reference evidence="3 4" key="1">
    <citation type="journal article" date="2014" name="Appl. Environ. Microbiol.">
        <title>Insights into the Microbial Degradation of Rubber and Gutta-Percha by Analysis of the Complete Genome of Nocardia nova SH22a.</title>
        <authorList>
            <person name="Luo Q."/>
            <person name="Hiessl S."/>
            <person name="Poehlein A."/>
            <person name="Daniel R."/>
            <person name="Steinbuchel A."/>
        </authorList>
    </citation>
    <scope>NUCLEOTIDE SEQUENCE [LARGE SCALE GENOMIC DNA]</scope>
    <source>
        <strain evidence="3">SH22a</strain>
    </source>
</reference>
<dbReference type="SMART" id="SM00834">
    <property type="entry name" value="CxxC_CXXC_SSSS"/>
    <property type="match status" value="1"/>
</dbReference>